<dbReference type="CDD" id="cd17470">
    <property type="entry name" value="T3SS_Flik_C"/>
    <property type="match status" value="1"/>
</dbReference>
<evidence type="ECO:0000313" key="3">
    <source>
        <dbReference type="EMBL" id="MBO8415594.1"/>
    </source>
</evidence>
<evidence type="ECO:0000256" key="1">
    <source>
        <dbReference type="SAM" id="MobiDB-lite"/>
    </source>
</evidence>
<dbReference type="InterPro" id="IPR021136">
    <property type="entry name" value="Flagellar_hook_control-like_C"/>
</dbReference>
<dbReference type="Gene3D" id="3.30.750.140">
    <property type="match status" value="1"/>
</dbReference>
<dbReference type="Pfam" id="PF02120">
    <property type="entry name" value="Flg_hook"/>
    <property type="match status" value="1"/>
</dbReference>
<dbReference type="Proteomes" id="UP000823631">
    <property type="component" value="Unassembled WGS sequence"/>
</dbReference>
<evidence type="ECO:0000313" key="4">
    <source>
        <dbReference type="Proteomes" id="UP000823631"/>
    </source>
</evidence>
<feature type="region of interest" description="Disordered" evidence="1">
    <location>
        <begin position="1"/>
        <end position="22"/>
    </location>
</feature>
<dbReference type="InterPro" id="IPR038610">
    <property type="entry name" value="FliK-like_C_sf"/>
</dbReference>
<name>A0A9D9D9K0_9GAMM</name>
<dbReference type="AlphaFoldDB" id="A0A9D9D9K0"/>
<evidence type="ECO:0000259" key="2">
    <source>
        <dbReference type="Pfam" id="PF02120"/>
    </source>
</evidence>
<reference evidence="3" key="2">
    <citation type="journal article" date="2021" name="PeerJ">
        <title>Extensive microbial diversity within the chicken gut microbiome revealed by metagenomics and culture.</title>
        <authorList>
            <person name="Gilroy R."/>
            <person name="Ravi A."/>
            <person name="Getino M."/>
            <person name="Pursley I."/>
            <person name="Horton D.L."/>
            <person name="Alikhan N.F."/>
            <person name="Baker D."/>
            <person name="Gharbi K."/>
            <person name="Hall N."/>
            <person name="Watson M."/>
            <person name="Adriaenssens E.M."/>
            <person name="Foster-Nyarko E."/>
            <person name="Jarju S."/>
            <person name="Secka A."/>
            <person name="Antonio M."/>
            <person name="Oren A."/>
            <person name="Chaudhuri R.R."/>
            <person name="La Ragione R."/>
            <person name="Hildebrand F."/>
            <person name="Pallen M.J."/>
        </authorList>
    </citation>
    <scope>NUCLEOTIDE SEQUENCE</scope>
    <source>
        <strain evidence="3">17213</strain>
    </source>
</reference>
<feature type="domain" description="Flagellar hook-length control protein-like C-terminal" evidence="2">
    <location>
        <begin position="405"/>
        <end position="478"/>
    </location>
</feature>
<gene>
    <name evidence="3" type="ORF">IAB19_04340</name>
</gene>
<dbReference type="EMBL" id="JADINH010000094">
    <property type="protein sequence ID" value="MBO8415594.1"/>
    <property type="molecule type" value="Genomic_DNA"/>
</dbReference>
<keyword evidence="3" id="KW-0969">Cilium</keyword>
<reference evidence="3" key="1">
    <citation type="submission" date="2020-10" db="EMBL/GenBank/DDBJ databases">
        <authorList>
            <person name="Gilroy R."/>
        </authorList>
    </citation>
    <scope>NUCLEOTIDE SEQUENCE</scope>
    <source>
        <strain evidence="3">17213</strain>
    </source>
</reference>
<feature type="region of interest" description="Disordered" evidence="1">
    <location>
        <begin position="68"/>
        <end position="106"/>
    </location>
</feature>
<keyword evidence="3" id="KW-0282">Flagellum</keyword>
<accession>A0A9D9D9K0</accession>
<keyword evidence="3" id="KW-0966">Cell projection</keyword>
<proteinExistence type="predicted"/>
<protein>
    <submittedName>
        <fullName evidence="3">Flagellar hook-length control protein FliK</fullName>
    </submittedName>
</protein>
<comment type="caution">
    <text evidence="3">The sequence shown here is derived from an EMBL/GenBank/DDBJ whole genome shotgun (WGS) entry which is preliminary data.</text>
</comment>
<sequence length="510" mass="53103">MQAVNNYQAVSGSEYTAGGKNYQPLNKEGFASILSSLTTAAAQGSSSALNLVSSINAQASKLYAANAQENRNQGRADVSKLDQREDDDDKREDKPEKADAAGREDSAAAAAALLKSGAEASSQAVNSRGQADLLAARNGSAAANEAVLRQQSLLQSREALNAASDFVKQGQGFASDFQRLNAAQASDVDALAKMVNVEQISLKDISLNQGLKDGAADPAGRAAASELALEDGLAEQLQLKDKLASELAAKGTDSARQTRPGAELEQALKQNSTQTQTPSGAPQALQVLSSAAQKSAVKAADYNVENLRQRQSLTLESRLSTREGAMAALQEGMSAGSSSASAVSSVQQTLTGSGSEGGSAGSQHFGFNLNQSKAAGAAQGQSAQGSFSLYLSEHNTKENAEQIARQVMQMAARNLRQLTIDLNPASLGRMQIAVTMNPSNEALQVSIGAGSAKTRGLISSSLDSLRQILGKSGIAVDDSLELEDEGTFLANREQSLMRSQIFDGQARAGF</sequence>
<feature type="compositionally biased region" description="Basic and acidic residues" evidence="1">
    <location>
        <begin position="72"/>
        <end position="83"/>
    </location>
</feature>
<feature type="compositionally biased region" description="Polar residues" evidence="1">
    <location>
        <begin position="1"/>
        <end position="14"/>
    </location>
</feature>
<organism evidence="3 4">
    <name type="scientific">Candidatus Avisuccinivibrio stercorigallinarum</name>
    <dbReference type="NCBI Taxonomy" id="2840704"/>
    <lineage>
        <taxon>Bacteria</taxon>
        <taxon>Pseudomonadati</taxon>
        <taxon>Pseudomonadota</taxon>
        <taxon>Gammaproteobacteria</taxon>
        <taxon>Aeromonadales</taxon>
        <taxon>Succinivibrionaceae</taxon>
        <taxon>Succinivibrionaceae incertae sedis</taxon>
        <taxon>Candidatus Avisuccinivibrio</taxon>
    </lineage>
</organism>
<feature type="region of interest" description="Disordered" evidence="1">
    <location>
        <begin position="346"/>
        <end position="365"/>
    </location>
</feature>
<feature type="compositionally biased region" description="Basic and acidic residues" evidence="1">
    <location>
        <begin position="91"/>
        <end position="106"/>
    </location>
</feature>